<dbReference type="Pfam" id="PF15555">
    <property type="entry name" value="DUF4658"/>
    <property type="match status" value="1"/>
</dbReference>
<dbReference type="AlphaFoldDB" id="A0A2K6FX21"/>
<evidence type="ECO:0000313" key="2">
    <source>
        <dbReference type="Ensembl" id="ENSPCOP00000018527.1"/>
    </source>
</evidence>
<dbReference type="OrthoDB" id="9535799at2759"/>
<evidence type="ECO:0000313" key="3">
    <source>
        <dbReference type="Proteomes" id="UP000233160"/>
    </source>
</evidence>
<gene>
    <name evidence="2" type="primary">C14orf180</name>
</gene>
<dbReference type="OMA" id="LACWHCL"/>
<keyword evidence="3" id="KW-1185">Reference proteome</keyword>
<protein>
    <submittedName>
        <fullName evidence="2">Chromosome 14 open reading frame 180</fullName>
    </submittedName>
</protein>
<sequence>MRAAAPAWSPRTRPETRRQARKNEGATAGSRTSRAEREGDRTCPPSILRRSPPERPGPGAQPRRTSRRVRFREPPEEAVHYIAGRDATATTRAPGRPAPRGSRLLRLSVCILLAAALGLYCSQAKPMAMTLEDLRARLHVLLLHLRHVALTCWRCLLQL</sequence>
<reference evidence="2" key="1">
    <citation type="submission" date="2025-08" db="UniProtKB">
        <authorList>
            <consortium name="Ensembl"/>
        </authorList>
    </citation>
    <scope>IDENTIFICATION</scope>
</reference>
<dbReference type="GeneTree" id="ENSGT00390000001214"/>
<feature type="region of interest" description="Disordered" evidence="1">
    <location>
        <begin position="1"/>
        <end position="77"/>
    </location>
</feature>
<dbReference type="Ensembl" id="ENSPCOT00000029170.1">
    <property type="protein sequence ID" value="ENSPCOP00000018527.1"/>
    <property type="gene ID" value="ENSPCOG00000021157.1"/>
</dbReference>
<dbReference type="PANTHER" id="PTHR36868:SF1">
    <property type="entry name" value="NUTRITIONALLY-REGULATED ADIPOSE AND CARDIAC ENRICHED PROTEIN HOMOLOG"/>
    <property type="match status" value="1"/>
</dbReference>
<dbReference type="GO" id="GO:0005886">
    <property type="term" value="C:plasma membrane"/>
    <property type="evidence" value="ECO:0007669"/>
    <property type="project" value="TreeGrafter"/>
</dbReference>
<proteinExistence type="predicted"/>
<dbReference type="Proteomes" id="UP000233160">
    <property type="component" value="Unassembled WGS sequence"/>
</dbReference>
<accession>A0A2K6FX21</accession>
<evidence type="ECO:0000256" key="1">
    <source>
        <dbReference type="SAM" id="MobiDB-lite"/>
    </source>
</evidence>
<dbReference type="KEGG" id="pcoq:105812598"/>
<organism evidence="2 3">
    <name type="scientific">Propithecus coquereli</name>
    <name type="common">Coquerel's sifaka</name>
    <name type="synonym">Propithecus verreauxi coquereli</name>
    <dbReference type="NCBI Taxonomy" id="379532"/>
    <lineage>
        <taxon>Eukaryota</taxon>
        <taxon>Metazoa</taxon>
        <taxon>Chordata</taxon>
        <taxon>Craniata</taxon>
        <taxon>Vertebrata</taxon>
        <taxon>Euteleostomi</taxon>
        <taxon>Mammalia</taxon>
        <taxon>Eutheria</taxon>
        <taxon>Euarchontoglires</taxon>
        <taxon>Primates</taxon>
        <taxon>Strepsirrhini</taxon>
        <taxon>Lemuriformes</taxon>
        <taxon>Indriidae</taxon>
        <taxon>Propithecus</taxon>
    </lineage>
</organism>
<dbReference type="PANTHER" id="PTHR36868">
    <property type="entry name" value="NUTRITIONALLY-REGULATED ADIPOSE AND CARDIAC ENRICHED PROTEIN HOMOLOG"/>
    <property type="match status" value="1"/>
</dbReference>
<name>A0A2K6FX21_PROCO</name>
<dbReference type="InterPro" id="IPR028114">
    <property type="entry name" value="DUF4658"/>
</dbReference>
<reference evidence="2" key="2">
    <citation type="submission" date="2025-09" db="UniProtKB">
        <authorList>
            <consortium name="Ensembl"/>
        </authorList>
    </citation>
    <scope>IDENTIFICATION</scope>
</reference>
<feature type="compositionally biased region" description="Basic and acidic residues" evidence="1">
    <location>
        <begin position="12"/>
        <end position="24"/>
    </location>
</feature>